<dbReference type="KEGG" id="psq:PUNSTDRAFT_23416"/>
<proteinExistence type="predicted"/>
<sequence length="217" mass="23985">MIYIGVADGMETNFKFMRLPNNVIFTSAHALFDETLFPKCAKQKQTKNTRIGGPRSKDTNHPSGQPPVPWDDDDEIPSAPIPTITPEKGKGKAPDSELSPPPEDEPAPVPSLPPQTPRKSDNPSAPETPFTGYRESTSKAPSSESDSEGDARLAKLCQEGGVQFVEALLLRAYPLFGGNPNQSNVKEWTYRDIQRLKPAEQKEWRAACRDELEALRK</sequence>
<dbReference type="OrthoDB" id="2756770at2759"/>
<dbReference type="RefSeq" id="XP_007389480.1">
    <property type="nucleotide sequence ID" value="XM_007389418.1"/>
</dbReference>
<dbReference type="EMBL" id="JH687664">
    <property type="protein sequence ID" value="EIN03291.1"/>
    <property type="molecule type" value="Genomic_DNA"/>
</dbReference>
<protein>
    <submittedName>
        <fullName evidence="2">Uncharacterized protein</fullName>
    </submittedName>
</protein>
<feature type="compositionally biased region" description="Pro residues" evidence="1">
    <location>
        <begin position="107"/>
        <end position="116"/>
    </location>
</feature>
<feature type="region of interest" description="Disordered" evidence="1">
    <location>
        <begin position="43"/>
        <end position="152"/>
    </location>
</feature>
<evidence type="ECO:0000313" key="3">
    <source>
        <dbReference type="Proteomes" id="UP000054196"/>
    </source>
</evidence>
<feature type="non-terminal residue" evidence="2">
    <location>
        <position position="217"/>
    </location>
</feature>
<feature type="compositionally biased region" description="Polar residues" evidence="1">
    <location>
        <begin position="134"/>
        <end position="144"/>
    </location>
</feature>
<dbReference type="GeneID" id="18881971"/>
<dbReference type="Proteomes" id="UP000054196">
    <property type="component" value="Unassembled WGS sequence"/>
</dbReference>
<name>R7S221_PUNST</name>
<organism evidence="2 3">
    <name type="scientific">Punctularia strigosozonata (strain HHB-11173)</name>
    <name type="common">White-rot fungus</name>
    <dbReference type="NCBI Taxonomy" id="741275"/>
    <lineage>
        <taxon>Eukaryota</taxon>
        <taxon>Fungi</taxon>
        <taxon>Dikarya</taxon>
        <taxon>Basidiomycota</taxon>
        <taxon>Agaricomycotina</taxon>
        <taxon>Agaricomycetes</taxon>
        <taxon>Corticiales</taxon>
        <taxon>Punctulariaceae</taxon>
        <taxon>Punctularia</taxon>
    </lineage>
</organism>
<dbReference type="AlphaFoldDB" id="R7S221"/>
<keyword evidence="3" id="KW-1185">Reference proteome</keyword>
<reference evidence="3" key="1">
    <citation type="journal article" date="2012" name="Science">
        <title>The Paleozoic origin of enzymatic lignin decomposition reconstructed from 31 fungal genomes.</title>
        <authorList>
            <person name="Floudas D."/>
            <person name="Binder M."/>
            <person name="Riley R."/>
            <person name="Barry K."/>
            <person name="Blanchette R.A."/>
            <person name="Henrissat B."/>
            <person name="Martinez A.T."/>
            <person name="Otillar R."/>
            <person name="Spatafora J.W."/>
            <person name="Yadav J.S."/>
            <person name="Aerts A."/>
            <person name="Benoit I."/>
            <person name="Boyd A."/>
            <person name="Carlson A."/>
            <person name="Copeland A."/>
            <person name="Coutinho P.M."/>
            <person name="de Vries R.P."/>
            <person name="Ferreira P."/>
            <person name="Findley K."/>
            <person name="Foster B."/>
            <person name="Gaskell J."/>
            <person name="Glotzer D."/>
            <person name="Gorecki P."/>
            <person name="Heitman J."/>
            <person name="Hesse C."/>
            <person name="Hori C."/>
            <person name="Igarashi K."/>
            <person name="Jurgens J.A."/>
            <person name="Kallen N."/>
            <person name="Kersten P."/>
            <person name="Kohler A."/>
            <person name="Kuees U."/>
            <person name="Kumar T.K.A."/>
            <person name="Kuo A."/>
            <person name="LaButti K."/>
            <person name="Larrondo L.F."/>
            <person name="Lindquist E."/>
            <person name="Ling A."/>
            <person name="Lombard V."/>
            <person name="Lucas S."/>
            <person name="Lundell T."/>
            <person name="Martin R."/>
            <person name="McLaughlin D.J."/>
            <person name="Morgenstern I."/>
            <person name="Morin E."/>
            <person name="Murat C."/>
            <person name="Nagy L.G."/>
            <person name="Nolan M."/>
            <person name="Ohm R.A."/>
            <person name="Patyshakuliyeva A."/>
            <person name="Rokas A."/>
            <person name="Ruiz-Duenas F.J."/>
            <person name="Sabat G."/>
            <person name="Salamov A."/>
            <person name="Samejima M."/>
            <person name="Schmutz J."/>
            <person name="Slot J.C."/>
            <person name="St John F."/>
            <person name="Stenlid J."/>
            <person name="Sun H."/>
            <person name="Sun S."/>
            <person name="Syed K."/>
            <person name="Tsang A."/>
            <person name="Wiebenga A."/>
            <person name="Young D."/>
            <person name="Pisabarro A."/>
            <person name="Eastwood D.C."/>
            <person name="Martin F."/>
            <person name="Cullen D."/>
            <person name="Grigoriev I.V."/>
            <person name="Hibbett D.S."/>
        </authorList>
    </citation>
    <scope>NUCLEOTIDE SEQUENCE [LARGE SCALE GENOMIC DNA]</scope>
    <source>
        <strain evidence="3">HHB-11173 SS5</strain>
    </source>
</reference>
<evidence type="ECO:0000313" key="2">
    <source>
        <dbReference type="EMBL" id="EIN03291.1"/>
    </source>
</evidence>
<evidence type="ECO:0000256" key="1">
    <source>
        <dbReference type="SAM" id="MobiDB-lite"/>
    </source>
</evidence>
<accession>R7S221</accession>
<gene>
    <name evidence="2" type="ORF">PUNSTDRAFT_23416</name>
</gene>
<dbReference type="eggNOG" id="ENOG502T014">
    <property type="taxonomic scope" value="Eukaryota"/>
</dbReference>
<dbReference type="HOGENOM" id="CLU_1053899_0_0_1"/>
<dbReference type="OMA" id="KEWRAAC"/>